<accession>A0A6G1IXR5</accession>
<feature type="non-terminal residue" evidence="1">
    <location>
        <position position="1"/>
    </location>
</feature>
<sequence>GTREESIYASKRIILEECNNIPQEVIDNTILSMPRRYKAIIGAKGWYTKY</sequence>
<dbReference type="OrthoDB" id="5410741at2759"/>
<dbReference type="Proteomes" id="UP000799291">
    <property type="component" value="Unassembled WGS sequence"/>
</dbReference>
<dbReference type="Gene3D" id="3.30.420.10">
    <property type="entry name" value="Ribonuclease H-like superfamily/Ribonuclease H"/>
    <property type="match status" value="1"/>
</dbReference>
<dbReference type="InterPro" id="IPR036397">
    <property type="entry name" value="RNaseH_sf"/>
</dbReference>
<proteinExistence type="predicted"/>
<evidence type="ECO:0000313" key="1">
    <source>
        <dbReference type="EMBL" id="KAF2682730.1"/>
    </source>
</evidence>
<name>A0A6G1IXR5_9PLEO</name>
<organism evidence="1 2">
    <name type="scientific">Lentithecium fluviatile CBS 122367</name>
    <dbReference type="NCBI Taxonomy" id="1168545"/>
    <lineage>
        <taxon>Eukaryota</taxon>
        <taxon>Fungi</taxon>
        <taxon>Dikarya</taxon>
        <taxon>Ascomycota</taxon>
        <taxon>Pezizomycotina</taxon>
        <taxon>Dothideomycetes</taxon>
        <taxon>Pleosporomycetidae</taxon>
        <taxon>Pleosporales</taxon>
        <taxon>Massarineae</taxon>
        <taxon>Lentitheciaceae</taxon>
        <taxon>Lentithecium</taxon>
    </lineage>
</organism>
<dbReference type="GO" id="GO:0003676">
    <property type="term" value="F:nucleic acid binding"/>
    <property type="evidence" value="ECO:0007669"/>
    <property type="project" value="InterPro"/>
</dbReference>
<dbReference type="AlphaFoldDB" id="A0A6G1IXR5"/>
<gene>
    <name evidence="1" type="ORF">K458DRAFT_306513</name>
</gene>
<protein>
    <submittedName>
        <fullName evidence="1">Uncharacterized protein</fullName>
    </submittedName>
</protein>
<keyword evidence="2" id="KW-1185">Reference proteome</keyword>
<reference evidence="1" key="1">
    <citation type="journal article" date="2020" name="Stud. Mycol.">
        <title>101 Dothideomycetes genomes: a test case for predicting lifestyles and emergence of pathogens.</title>
        <authorList>
            <person name="Haridas S."/>
            <person name="Albert R."/>
            <person name="Binder M."/>
            <person name="Bloem J."/>
            <person name="Labutti K."/>
            <person name="Salamov A."/>
            <person name="Andreopoulos B."/>
            <person name="Baker S."/>
            <person name="Barry K."/>
            <person name="Bills G."/>
            <person name="Bluhm B."/>
            <person name="Cannon C."/>
            <person name="Castanera R."/>
            <person name="Culley D."/>
            <person name="Daum C."/>
            <person name="Ezra D."/>
            <person name="Gonzalez J."/>
            <person name="Henrissat B."/>
            <person name="Kuo A."/>
            <person name="Liang C."/>
            <person name="Lipzen A."/>
            <person name="Lutzoni F."/>
            <person name="Magnuson J."/>
            <person name="Mondo S."/>
            <person name="Nolan M."/>
            <person name="Ohm R."/>
            <person name="Pangilinan J."/>
            <person name="Park H.-J."/>
            <person name="Ramirez L."/>
            <person name="Alfaro M."/>
            <person name="Sun H."/>
            <person name="Tritt A."/>
            <person name="Yoshinaga Y."/>
            <person name="Zwiers L.-H."/>
            <person name="Turgeon B."/>
            <person name="Goodwin S."/>
            <person name="Spatafora J."/>
            <person name="Crous P."/>
            <person name="Grigoriev I."/>
        </authorList>
    </citation>
    <scope>NUCLEOTIDE SEQUENCE</scope>
    <source>
        <strain evidence="1">CBS 122367</strain>
    </source>
</reference>
<evidence type="ECO:0000313" key="2">
    <source>
        <dbReference type="Proteomes" id="UP000799291"/>
    </source>
</evidence>
<dbReference type="EMBL" id="MU005586">
    <property type="protein sequence ID" value="KAF2682730.1"/>
    <property type="molecule type" value="Genomic_DNA"/>
</dbReference>